<dbReference type="PANTHER" id="PTHR11972">
    <property type="entry name" value="NADPH OXIDASE"/>
    <property type="match status" value="1"/>
</dbReference>
<keyword evidence="3 7" id="KW-1133">Transmembrane helix</keyword>
<reference evidence="10" key="1">
    <citation type="submission" date="2025-08" db="UniProtKB">
        <authorList>
            <consortium name="RefSeq"/>
        </authorList>
    </citation>
    <scope>IDENTIFICATION</scope>
</reference>
<evidence type="ECO:0000256" key="7">
    <source>
        <dbReference type="SAM" id="Phobius"/>
    </source>
</evidence>
<dbReference type="InterPro" id="IPR000778">
    <property type="entry name" value="Cyt_b245_heavy_chain"/>
</dbReference>
<feature type="transmembrane region" description="Helical" evidence="7">
    <location>
        <begin position="167"/>
        <end position="189"/>
    </location>
</feature>
<comment type="subcellular location">
    <subcellularLocation>
        <location evidence="1">Membrane</location>
        <topology evidence="1">Multi-pass membrane protein</topology>
    </subcellularLocation>
</comment>
<evidence type="ECO:0000256" key="3">
    <source>
        <dbReference type="ARBA" id="ARBA00022989"/>
    </source>
</evidence>
<dbReference type="InterPro" id="IPR013130">
    <property type="entry name" value="Fe3_Rdtase_TM_dom"/>
</dbReference>
<proteinExistence type="predicted"/>
<keyword evidence="2 7" id="KW-0812">Transmembrane</keyword>
<dbReference type="InterPro" id="IPR017938">
    <property type="entry name" value="Riboflavin_synthase-like_b-brl"/>
</dbReference>
<dbReference type="PRINTS" id="PR00466">
    <property type="entry name" value="GP91PHOX"/>
</dbReference>
<dbReference type="Gene3D" id="2.40.30.10">
    <property type="entry name" value="Translation factors"/>
    <property type="match status" value="1"/>
</dbReference>
<dbReference type="Pfam" id="PF08030">
    <property type="entry name" value="NAD_binding_6"/>
    <property type="match status" value="1"/>
</dbReference>
<dbReference type="InterPro" id="IPR013112">
    <property type="entry name" value="FAD-bd_8"/>
</dbReference>
<evidence type="ECO:0000313" key="10">
    <source>
        <dbReference type="RefSeq" id="XP_005090645.1"/>
    </source>
</evidence>
<dbReference type="PROSITE" id="PS51384">
    <property type="entry name" value="FAD_FR"/>
    <property type="match status" value="1"/>
</dbReference>
<dbReference type="Pfam" id="PF01794">
    <property type="entry name" value="Ferric_reduct"/>
    <property type="match status" value="1"/>
</dbReference>
<accession>A0ABM0JCP1</accession>
<keyword evidence="9" id="KW-1185">Reference proteome</keyword>
<sequence length="563" mass="64723">MIKWNKNDAPRWIFVGIWIIINVILFAVTFVSYRDADEYFYLRSLVGNSLCWARASAACLNFNVMLILLPVCRKLFSYIRGCCDCCPQILRRQLDKNITYHKYIAYMICLHTAIHISAHCFNFEKLAEAHRITGNDLRSRLTHLPSSPNGTWVNPIRSSDPDPTREVFKSVAGVSGVIITLCLIIIVSSSTEIIRRSYFEVFWFTHHVFIIFFIGFLVHGAQMIIHKQSNLSNHPVPSCSEKRWDGKPCDVPQFEGTPPASWKWLVAPAILYLLERLARLVSGLTRVVITKVVTHPSQVFELQMQKKGFRAAPGQYILIQCPAVSKLEWHPFTLTSAPGDEYFSVHVRRVGDWTEAVAKLCHVDEGDFQEAWKMPRIYVDGPFGTATEDVFGYDVALLVGCGIGVTPFASVLKSVWYKFCDPKATVSLKKVYLYWVCPDTSAFEWFQGLLLDLERQMRQKNMPDFLQYNIHLTRGWNANQARNIMLHDDFSDYDAVTGLHHKTQYGRPQWETIFKEQAESHKGERIGVFFCGPKSLSSTLHKHCNRFSSSESKTYFYYNKENF</sequence>
<dbReference type="Pfam" id="PF08022">
    <property type="entry name" value="FAD_binding_8"/>
    <property type="match status" value="1"/>
</dbReference>
<dbReference type="SFLD" id="SFLDG01168">
    <property type="entry name" value="Ferric_reductase_subgroup_(FRE"/>
    <property type="match status" value="1"/>
</dbReference>
<evidence type="ECO:0000256" key="6">
    <source>
        <dbReference type="ARBA" id="ARBA00049908"/>
    </source>
</evidence>
<dbReference type="CDD" id="cd06186">
    <property type="entry name" value="NOX_Duox_like_FAD_NADP"/>
    <property type="match status" value="1"/>
</dbReference>
<dbReference type="RefSeq" id="XP_005090645.1">
    <property type="nucleotide sequence ID" value="XM_005090588.2"/>
</dbReference>
<comment type="catalytic activity">
    <reaction evidence="6">
        <text>NADPH + 2 O2 = 2 superoxide + NADP(+) + H(+)</text>
        <dbReference type="Rhea" id="RHEA:63180"/>
        <dbReference type="ChEBI" id="CHEBI:15378"/>
        <dbReference type="ChEBI" id="CHEBI:15379"/>
        <dbReference type="ChEBI" id="CHEBI:18421"/>
        <dbReference type="ChEBI" id="CHEBI:57783"/>
        <dbReference type="ChEBI" id="CHEBI:58349"/>
    </reaction>
</comment>
<dbReference type="SFLD" id="SFLDG01169">
    <property type="entry name" value="NADPH_oxidase_subgroup_(NOX)"/>
    <property type="match status" value="1"/>
</dbReference>
<dbReference type="GeneID" id="101851552"/>
<gene>
    <name evidence="10" type="primary">LOC101851552</name>
</gene>
<evidence type="ECO:0000256" key="2">
    <source>
        <dbReference type="ARBA" id="ARBA00022692"/>
    </source>
</evidence>
<keyword evidence="4" id="KW-0560">Oxidoreductase</keyword>
<evidence type="ECO:0000259" key="8">
    <source>
        <dbReference type="PROSITE" id="PS51384"/>
    </source>
</evidence>
<keyword evidence="5 7" id="KW-0472">Membrane</keyword>
<evidence type="ECO:0000256" key="5">
    <source>
        <dbReference type="ARBA" id="ARBA00023136"/>
    </source>
</evidence>
<dbReference type="InterPro" id="IPR017927">
    <property type="entry name" value="FAD-bd_FR_type"/>
</dbReference>
<evidence type="ECO:0000313" key="9">
    <source>
        <dbReference type="Proteomes" id="UP000694888"/>
    </source>
</evidence>
<dbReference type="InterPro" id="IPR039261">
    <property type="entry name" value="FNR_nucleotide-bd"/>
</dbReference>
<dbReference type="InterPro" id="IPR013121">
    <property type="entry name" value="Fe_red_NAD-bd_6"/>
</dbReference>
<name>A0ABM0JCP1_APLCA</name>
<organism evidence="9 10">
    <name type="scientific">Aplysia californica</name>
    <name type="common">California sea hare</name>
    <dbReference type="NCBI Taxonomy" id="6500"/>
    <lineage>
        <taxon>Eukaryota</taxon>
        <taxon>Metazoa</taxon>
        <taxon>Spiralia</taxon>
        <taxon>Lophotrochozoa</taxon>
        <taxon>Mollusca</taxon>
        <taxon>Gastropoda</taxon>
        <taxon>Heterobranchia</taxon>
        <taxon>Euthyneura</taxon>
        <taxon>Tectipleura</taxon>
        <taxon>Aplysiida</taxon>
        <taxon>Aplysioidea</taxon>
        <taxon>Aplysiidae</taxon>
        <taxon>Aplysia</taxon>
    </lineage>
</organism>
<dbReference type="SUPFAM" id="SSF52343">
    <property type="entry name" value="Ferredoxin reductase-like, C-terminal NADP-linked domain"/>
    <property type="match status" value="1"/>
</dbReference>
<protein>
    <submittedName>
        <fullName evidence="10">Cytochrome b-245 heavy chain</fullName>
    </submittedName>
</protein>
<feature type="domain" description="FAD-binding FR-type" evidence="8">
    <location>
        <begin position="279"/>
        <end position="389"/>
    </location>
</feature>
<dbReference type="SUPFAM" id="SSF63380">
    <property type="entry name" value="Riboflavin synthase domain-like"/>
    <property type="match status" value="1"/>
</dbReference>
<dbReference type="SFLD" id="SFLDS00052">
    <property type="entry name" value="Ferric_Reductase_Domain"/>
    <property type="match status" value="1"/>
</dbReference>
<dbReference type="InterPro" id="IPR050369">
    <property type="entry name" value="RBOH/FRE"/>
</dbReference>
<evidence type="ECO:0000256" key="1">
    <source>
        <dbReference type="ARBA" id="ARBA00004141"/>
    </source>
</evidence>
<dbReference type="Proteomes" id="UP000694888">
    <property type="component" value="Unplaced"/>
</dbReference>
<dbReference type="PANTHER" id="PTHR11972:SF191">
    <property type="entry name" value="FAD-BINDING FR-TYPE DOMAIN-CONTAINING PROTEIN"/>
    <property type="match status" value="1"/>
</dbReference>
<feature type="transmembrane region" description="Helical" evidence="7">
    <location>
        <begin position="12"/>
        <end position="32"/>
    </location>
</feature>
<feature type="transmembrane region" description="Helical" evidence="7">
    <location>
        <begin position="201"/>
        <end position="221"/>
    </location>
</feature>
<feature type="transmembrane region" description="Helical" evidence="7">
    <location>
        <begin position="52"/>
        <end position="71"/>
    </location>
</feature>
<evidence type="ECO:0000256" key="4">
    <source>
        <dbReference type="ARBA" id="ARBA00023002"/>
    </source>
</evidence>
<dbReference type="Gene3D" id="3.40.50.80">
    <property type="entry name" value="Nucleotide-binding domain of ferredoxin-NADP reductase (FNR) module"/>
    <property type="match status" value="1"/>
</dbReference>